<dbReference type="AlphaFoldDB" id="X1HR10"/>
<dbReference type="PANTHER" id="PTHR43174">
    <property type="entry name" value="UDP-N-ACETYLGLUCOSAMINE 2-EPIMERASE"/>
    <property type="match status" value="1"/>
</dbReference>
<sequence>YLNVLKRSKIVIGNSSSGIVEAPSLGIPTVNIGNRQKNRISANSIINCSYSSREIKEAIKNALSNTFQTFCRTVENPYDPYKDGRNSERIIYAIKKALEIPKEKLMIKKFDTKINKSKWNYLLGDFN</sequence>
<proteinExistence type="predicted"/>
<comment type="caution">
    <text evidence="2">The sequence shown here is derived from an EMBL/GenBank/DDBJ whole genome shotgun (WGS) entry which is preliminary data.</text>
</comment>
<dbReference type="InterPro" id="IPR029767">
    <property type="entry name" value="WecB-like"/>
</dbReference>
<dbReference type="Gene3D" id="3.40.50.2000">
    <property type="entry name" value="Glycogen Phosphorylase B"/>
    <property type="match status" value="2"/>
</dbReference>
<evidence type="ECO:0000313" key="2">
    <source>
        <dbReference type="EMBL" id="GAH47728.1"/>
    </source>
</evidence>
<reference evidence="2" key="1">
    <citation type="journal article" date="2014" name="Front. Microbiol.">
        <title>High frequency of phylogenetically diverse reductive dehalogenase-homologous genes in deep subseafloor sedimentary metagenomes.</title>
        <authorList>
            <person name="Kawai M."/>
            <person name="Futagami T."/>
            <person name="Toyoda A."/>
            <person name="Takaki Y."/>
            <person name="Nishi S."/>
            <person name="Hori S."/>
            <person name="Arai W."/>
            <person name="Tsubouchi T."/>
            <person name="Morono Y."/>
            <person name="Uchiyama I."/>
            <person name="Ito T."/>
            <person name="Fujiyama A."/>
            <person name="Inagaki F."/>
            <person name="Takami H."/>
        </authorList>
    </citation>
    <scope>NUCLEOTIDE SEQUENCE</scope>
    <source>
        <strain evidence="2">Expedition CK06-06</strain>
    </source>
</reference>
<dbReference type="PANTHER" id="PTHR43174:SF3">
    <property type="entry name" value="UDP-N-ACETYLGLUCOSAMINE 2-EPIMERASE"/>
    <property type="match status" value="1"/>
</dbReference>
<dbReference type="InterPro" id="IPR003331">
    <property type="entry name" value="UDP_GlcNAc_Epimerase_2_dom"/>
</dbReference>
<evidence type="ECO:0000259" key="1">
    <source>
        <dbReference type="Pfam" id="PF02350"/>
    </source>
</evidence>
<feature type="non-terminal residue" evidence="2">
    <location>
        <position position="1"/>
    </location>
</feature>
<protein>
    <recommendedName>
        <fullName evidence="1">UDP-N-acetylglucosamine 2-epimerase domain-containing protein</fullName>
    </recommendedName>
</protein>
<feature type="domain" description="UDP-N-acetylglucosamine 2-epimerase" evidence="1">
    <location>
        <begin position="1"/>
        <end position="95"/>
    </location>
</feature>
<dbReference type="EMBL" id="BARU01024167">
    <property type="protein sequence ID" value="GAH47728.1"/>
    <property type="molecule type" value="Genomic_DNA"/>
</dbReference>
<organism evidence="2">
    <name type="scientific">marine sediment metagenome</name>
    <dbReference type="NCBI Taxonomy" id="412755"/>
    <lineage>
        <taxon>unclassified sequences</taxon>
        <taxon>metagenomes</taxon>
        <taxon>ecological metagenomes</taxon>
    </lineage>
</organism>
<accession>X1HR10</accession>
<gene>
    <name evidence="2" type="ORF">S03H2_39129</name>
</gene>
<name>X1HR10_9ZZZZ</name>
<dbReference type="Pfam" id="PF02350">
    <property type="entry name" value="Epimerase_2"/>
    <property type="match status" value="1"/>
</dbReference>
<dbReference type="SUPFAM" id="SSF53756">
    <property type="entry name" value="UDP-Glycosyltransferase/glycogen phosphorylase"/>
    <property type="match status" value="1"/>
</dbReference>